<comment type="caution">
    <text evidence="1">The sequence shown here is derived from an EMBL/GenBank/DDBJ whole genome shotgun (WGS) entry which is preliminary data.</text>
</comment>
<sequence length="358" mass="41498">MTYAKLFIKAVCSLINLKILHLHDNKYNSKVEARDLRLLLENLAHTLIEDLFLCFIMSNDKIKDQNSENNPNLVSLDYFLKHSKNIKKLALYFSSYPYSIYPAIVNLIIEYCKLGKIKYFNGYNIQMLLMNEIDVLQINVKKMVRKSISDDYDSSLTFIFYKVLKNALLISDNVSEVLNAKSKKSINIKKIASDVAISKKFSNKKFIDQSIKDKNNEFDDDSILFSFCTVILITKFAELKELNLKCVSMLEFVFIECIKKLKSLQKLKFQIHGYCSGRDLVVYDYNNFIPKGLLSIDCKLNDINLFYSLEDNKIMKKLKIDYNCNECSCRNNTNFYYGISKSGLLSLNVIVTKPFMST</sequence>
<dbReference type="SUPFAM" id="SSF52058">
    <property type="entry name" value="L domain-like"/>
    <property type="match status" value="1"/>
</dbReference>
<name>A0A1R2AKZ0_9CILI</name>
<keyword evidence="2" id="KW-1185">Reference proteome</keyword>
<protein>
    <submittedName>
        <fullName evidence="1">Uncharacterized protein</fullName>
    </submittedName>
</protein>
<dbReference type="AlphaFoldDB" id="A0A1R2AKZ0"/>
<evidence type="ECO:0000313" key="1">
    <source>
        <dbReference type="EMBL" id="OMJ65181.1"/>
    </source>
</evidence>
<accession>A0A1R2AKZ0</accession>
<proteinExistence type="predicted"/>
<dbReference type="EMBL" id="MPUH01002370">
    <property type="protein sequence ID" value="OMJ65181.1"/>
    <property type="molecule type" value="Genomic_DNA"/>
</dbReference>
<reference evidence="1 2" key="1">
    <citation type="submission" date="2016-11" db="EMBL/GenBank/DDBJ databases">
        <title>The macronuclear genome of Stentor coeruleus: a giant cell with tiny introns.</title>
        <authorList>
            <person name="Slabodnick M."/>
            <person name="Ruby J.G."/>
            <person name="Reiff S.B."/>
            <person name="Swart E.C."/>
            <person name="Gosai S."/>
            <person name="Prabakaran S."/>
            <person name="Witkowska E."/>
            <person name="Larue G.E."/>
            <person name="Fisher S."/>
            <person name="Freeman R.M."/>
            <person name="Gunawardena J."/>
            <person name="Chu W."/>
            <person name="Stover N.A."/>
            <person name="Gregory B.D."/>
            <person name="Nowacki M."/>
            <person name="Derisi J."/>
            <person name="Roy S.W."/>
            <person name="Marshall W.F."/>
            <person name="Sood P."/>
        </authorList>
    </citation>
    <scope>NUCLEOTIDE SEQUENCE [LARGE SCALE GENOMIC DNA]</scope>
    <source>
        <strain evidence="1">WM001</strain>
    </source>
</reference>
<gene>
    <name evidence="1" type="ORF">SteCoe_38896</name>
</gene>
<dbReference type="Proteomes" id="UP000187209">
    <property type="component" value="Unassembled WGS sequence"/>
</dbReference>
<evidence type="ECO:0000313" key="2">
    <source>
        <dbReference type="Proteomes" id="UP000187209"/>
    </source>
</evidence>
<organism evidence="1 2">
    <name type="scientific">Stentor coeruleus</name>
    <dbReference type="NCBI Taxonomy" id="5963"/>
    <lineage>
        <taxon>Eukaryota</taxon>
        <taxon>Sar</taxon>
        <taxon>Alveolata</taxon>
        <taxon>Ciliophora</taxon>
        <taxon>Postciliodesmatophora</taxon>
        <taxon>Heterotrichea</taxon>
        <taxon>Heterotrichida</taxon>
        <taxon>Stentoridae</taxon>
        <taxon>Stentor</taxon>
    </lineage>
</organism>